<evidence type="ECO:0000313" key="1">
    <source>
        <dbReference type="EMBL" id="CAB5353620.1"/>
    </source>
</evidence>
<sequence length="99" mass="11223">MSNKENKLEVSGLKVEEVFRNTGGNSVRVIVKAGGNEISISTLVVSFLLTEEVVSQRFLDFTKLSIKPVLFRGHYPKQDIDPYKWNTLAENYKAKCKET</sequence>
<dbReference type="EMBL" id="CAGKOT010000009">
    <property type="protein sequence ID" value="CAB5353620.1"/>
    <property type="molecule type" value="Genomic_DNA"/>
</dbReference>
<organism evidence="1 2">
    <name type="scientific">Rhizophagus irregularis</name>
    <dbReference type="NCBI Taxonomy" id="588596"/>
    <lineage>
        <taxon>Eukaryota</taxon>
        <taxon>Fungi</taxon>
        <taxon>Fungi incertae sedis</taxon>
        <taxon>Mucoromycota</taxon>
        <taxon>Glomeromycotina</taxon>
        <taxon>Glomeromycetes</taxon>
        <taxon>Glomerales</taxon>
        <taxon>Glomeraceae</taxon>
        <taxon>Rhizophagus</taxon>
    </lineage>
</organism>
<name>A0A915YYW9_9GLOM</name>
<proteinExistence type="predicted"/>
<protein>
    <submittedName>
        <fullName evidence="1">Uncharacterized protein</fullName>
    </submittedName>
</protein>
<reference evidence="1" key="1">
    <citation type="submission" date="2020-05" db="EMBL/GenBank/DDBJ databases">
        <authorList>
            <person name="Rincon C."/>
            <person name="Sanders R I."/>
            <person name="Robbins C."/>
            <person name="Chaturvedi A."/>
        </authorList>
    </citation>
    <scope>NUCLEOTIDE SEQUENCE</scope>
    <source>
        <strain evidence="1">CHB12</strain>
    </source>
</reference>
<comment type="caution">
    <text evidence="1">The sequence shown here is derived from an EMBL/GenBank/DDBJ whole genome shotgun (WGS) entry which is preliminary data.</text>
</comment>
<evidence type="ECO:0000313" key="2">
    <source>
        <dbReference type="Proteomes" id="UP000684084"/>
    </source>
</evidence>
<gene>
    <name evidence="1" type="ORF">CHRIB12_LOCUS5665</name>
</gene>
<dbReference type="Proteomes" id="UP000684084">
    <property type="component" value="Unassembled WGS sequence"/>
</dbReference>
<dbReference type="AlphaFoldDB" id="A0A915YYW9"/>
<accession>A0A915YYW9</accession>